<sequence>MTRSSAYSRQFSFVSLGKITGSQVLDYDVSYLTPVNERGEEISQRRTRRDITNKKQAFYNISILGLTLHLNLTLNRHLIAPCFHIETKHSNGSTTKSGLTHGNFYHGYVISYPGSKVALSGRGRLRGAVAISDDHLFEIHPLPDHLSKNHEKDDFPHLVIKRSIIDKPLQFDDDWNDLNETFIEKRSLEQELSESNDGGKNKFLEVIYVADRHAIELYGLIDLPEMLLSIGNIVSQLIYGMSYGDPKVVYVINKIRLLNDGTVQYNFV</sequence>
<evidence type="ECO:0000259" key="2">
    <source>
        <dbReference type="Pfam" id="PF01562"/>
    </source>
</evidence>
<evidence type="ECO:0000313" key="3">
    <source>
        <dbReference type="EMBL" id="CAB3982450.1"/>
    </source>
</evidence>
<gene>
    <name evidence="3" type="ORF">PACLA_8A025230</name>
</gene>
<evidence type="ECO:0000313" key="4">
    <source>
        <dbReference type="Proteomes" id="UP001152795"/>
    </source>
</evidence>
<keyword evidence="1" id="KW-1015">Disulfide bond</keyword>
<dbReference type="PANTHER" id="PTHR11905">
    <property type="entry name" value="ADAM A DISINTEGRIN AND METALLOPROTEASE DOMAIN"/>
    <property type="match status" value="1"/>
</dbReference>
<comment type="caution">
    <text evidence="3">The sequence shown here is derived from an EMBL/GenBank/DDBJ whole genome shotgun (WGS) entry which is preliminary data.</text>
</comment>
<feature type="domain" description="Peptidase M12B propeptide" evidence="2">
    <location>
        <begin position="35"/>
        <end position="109"/>
    </location>
</feature>
<evidence type="ECO:0000256" key="1">
    <source>
        <dbReference type="ARBA" id="ARBA00023157"/>
    </source>
</evidence>
<reference evidence="3" key="1">
    <citation type="submission" date="2020-04" db="EMBL/GenBank/DDBJ databases">
        <authorList>
            <person name="Alioto T."/>
            <person name="Alioto T."/>
            <person name="Gomez Garrido J."/>
        </authorList>
    </citation>
    <scope>NUCLEOTIDE SEQUENCE</scope>
    <source>
        <strain evidence="3">A484AB</strain>
    </source>
</reference>
<name>A0A6S7GAL8_PARCT</name>
<proteinExistence type="predicted"/>
<accession>A0A6S7GAL8</accession>
<dbReference type="Pfam" id="PF01562">
    <property type="entry name" value="Pep_M12B_propep"/>
    <property type="match status" value="1"/>
</dbReference>
<protein>
    <recommendedName>
        <fullName evidence="2">Peptidase M12B propeptide domain-containing protein</fullName>
    </recommendedName>
</protein>
<dbReference type="OrthoDB" id="10035764at2759"/>
<dbReference type="PANTHER" id="PTHR11905:SF256">
    <property type="entry name" value="PEPTIDASE M12B DOMAIN-CONTAINING PROTEIN"/>
    <property type="match status" value="1"/>
</dbReference>
<organism evidence="3 4">
    <name type="scientific">Paramuricea clavata</name>
    <name type="common">Red gorgonian</name>
    <name type="synonym">Violescent sea-whip</name>
    <dbReference type="NCBI Taxonomy" id="317549"/>
    <lineage>
        <taxon>Eukaryota</taxon>
        <taxon>Metazoa</taxon>
        <taxon>Cnidaria</taxon>
        <taxon>Anthozoa</taxon>
        <taxon>Octocorallia</taxon>
        <taxon>Malacalcyonacea</taxon>
        <taxon>Plexauridae</taxon>
        <taxon>Paramuricea</taxon>
    </lineage>
</organism>
<dbReference type="InterPro" id="IPR002870">
    <property type="entry name" value="Peptidase_M12B_N"/>
</dbReference>
<keyword evidence="4" id="KW-1185">Reference proteome</keyword>
<dbReference type="AlphaFoldDB" id="A0A6S7GAL8"/>
<dbReference type="EMBL" id="CACRXK020000501">
    <property type="protein sequence ID" value="CAB3982450.1"/>
    <property type="molecule type" value="Genomic_DNA"/>
</dbReference>
<dbReference type="Proteomes" id="UP001152795">
    <property type="component" value="Unassembled WGS sequence"/>
</dbReference>